<name>A0A318RS63_WILLI</name>
<reference evidence="3 4" key="1">
    <citation type="submission" date="2018-06" db="EMBL/GenBank/DDBJ databases">
        <title>Genomic Encyclopedia of Type Strains, Phase IV (KMG-IV): sequencing the most valuable type-strain genomes for metagenomic binning, comparative biology and taxonomic classification.</title>
        <authorList>
            <person name="Goeker M."/>
        </authorList>
    </citation>
    <scope>NUCLEOTIDE SEQUENCE [LARGE SCALE GENOMIC DNA]</scope>
    <source>
        <strain evidence="3 4">DSM 45521</strain>
    </source>
</reference>
<dbReference type="EMBL" id="QJSP01000004">
    <property type="protein sequence ID" value="PYE18504.1"/>
    <property type="molecule type" value="Genomic_DNA"/>
</dbReference>
<dbReference type="PANTHER" id="PTHR35526:SF3">
    <property type="entry name" value="ANTI-SIGMA-F FACTOR RSBW"/>
    <property type="match status" value="1"/>
</dbReference>
<organism evidence="3 4">
    <name type="scientific">Williamsia limnetica</name>
    <dbReference type="NCBI Taxonomy" id="882452"/>
    <lineage>
        <taxon>Bacteria</taxon>
        <taxon>Bacillati</taxon>
        <taxon>Actinomycetota</taxon>
        <taxon>Actinomycetes</taxon>
        <taxon>Mycobacteriales</taxon>
        <taxon>Nocardiaceae</taxon>
        <taxon>Williamsia</taxon>
    </lineage>
</organism>
<dbReference type="InterPro" id="IPR036890">
    <property type="entry name" value="HATPase_C_sf"/>
</dbReference>
<dbReference type="Pfam" id="PF13581">
    <property type="entry name" value="HATPase_c_2"/>
    <property type="match status" value="1"/>
</dbReference>
<feature type="domain" description="Histidine kinase/HSP90-like ATPase" evidence="2">
    <location>
        <begin position="16"/>
        <end position="136"/>
    </location>
</feature>
<evidence type="ECO:0000313" key="4">
    <source>
        <dbReference type="Proteomes" id="UP000247591"/>
    </source>
</evidence>
<sequence length="144" mass="15775">MTNTPTEGLQLTYSDVSADPMAATQLRQLLAEWLAEHVPNAGDRADAITLAAYEALANAVEHAYADRDSPGTMTLRATYHPADQQLHVTVQDQGRWQEPTPTTNRLRGRGIPLMQALADHPRIKPGPDGTIVNLEWNLAQPAED</sequence>
<dbReference type="InterPro" id="IPR050267">
    <property type="entry name" value="Anti-sigma-factor_SerPK"/>
</dbReference>
<dbReference type="SUPFAM" id="SSF55874">
    <property type="entry name" value="ATPase domain of HSP90 chaperone/DNA topoisomerase II/histidine kinase"/>
    <property type="match status" value="1"/>
</dbReference>
<dbReference type="InterPro" id="IPR003594">
    <property type="entry name" value="HATPase_dom"/>
</dbReference>
<gene>
    <name evidence="3" type="ORF">DFR67_10483</name>
</gene>
<keyword evidence="1" id="KW-0418">Kinase</keyword>
<evidence type="ECO:0000259" key="2">
    <source>
        <dbReference type="Pfam" id="PF13581"/>
    </source>
</evidence>
<dbReference type="OrthoDB" id="163538at2"/>
<protein>
    <submittedName>
        <fullName evidence="3">Anti-sigma regulatory factor (Ser/Thr protein kinase)</fullName>
    </submittedName>
</protein>
<accession>A0A318RS63</accession>
<evidence type="ECO:0000313" key="3">
    <source>
        <dbReference type="EMBL" id="PYE18504.1"/>
    </source>
</evidence>
<dbReference type="AlphaFoldDB" id="A0A318RS63"/>
<dbReference type="Proteomes" id="UP000247591">
    <property type="component" value="Unassembled WGS sequence"/>
</dbReference>
<proteinExistence type="predicted"/>
<evidence type="ECO:0000256" key="1">
    <source>
        <dbReference type="ARBA" id="ARBA00022527"/>
    </source>
</evidence>
<keyword evidence="4" id="KW-1185">Reference proteome</keyword>
<keyword evidence="1" id="KW-0808">Transferase</keyword>
<keyword evidence="1" id="KW-0723">Serine/threonine-protein kinase</keyword>
<dbReference type="PANTHER" id="PTHR35526">
    <property type="entry name" value="ANTI-SIGMA-F FACTOR RSBW-RELATED"/>
    <property type="match status" value="1"/>
</dbReference>
<dbReference type="RefSeq" id="WP_110468931.1">
    <property type="nucleotide sequence ID" value="NZ_QJSP01000004.1"/>
</dbReference>
<dbReference type="Gene3D" id="3.30.565.10">
    <property type="entry name" value="Histidine kinase-like ATPase, C-terminal domain"/>
    <property type="match status" value="1"/>
</dbReference>
<comment type="caution">
    <text evidence="3">The sequence shown here is derived from an EMBL/GenBank/DDBJ whole genome shotgun (WGS) entry which is preliminary data.</text>
</comment>
<dbReference type="GO" id="GO:0004674">
    <property type="term" value="F:protein serine/threonine kinase activity"/>
    <property type="evidence" value="ECO:0007669"/>
    <property type="project" value="UniProtKB-KW"/>
</dbReference>
<dbReference type="CDD" id="cd16936">
    <property type="entry name" value="HATPase_RsbW-like"/>
    <property type="match status" value="1"/>
</dbReference>